<protein>
    <submittedName>
        <fullName evidence="4">Anti-feci sigma factor, fecr</fullName>
    </submittedName>
</protein>
<comment type="caution">
    <text evidence="4">The sequence shown here is derived from an EMBL/GenBank/DDBJ whole genome shotgun (WGS) entry which is preliminary data.</text>
</comment>
<dbReference type="InterPro" id="IPR032623">
    <property type="entry name" value="FecR_N"/>
</dbReference>
<dbReference type="Pfam" id="PF04773">
    <property type="entry name" value="FecR"/>
    <property type="match status" value="1"/>
</dbReference>
<evidence type="ECO:0000259" key="3">
    <source>
        <dbReference type="Pfam" id="PF16344"/>
    </source>
</evidence>
<feature type="domain" description="FecR protein" evidence="1">
    <location>
        <begin position="128"/>
        <end position="219"/>
    </location>
</feature>
<gene>
    <name evidence="4" type="ORF">HPO_16600</name>
</gene>
<evidence type="ECO:0000259" key="1">
    <source>
        <dbReference type="Pfam" id="PF04773"/>
    </source>
</evidence>
<reference evidence="4 5" key="1">
    <citation type="journal article" date="2014" name="Antonie Van Leeuwenhoek">
        <title>Hyphomonas beringensis sp. nov. and Hyphomonas chukchiensis sp. nov., isolated from surface seawater of the Bering Sea and Chukchi Sea.</title>
        <authorList>
            <person name="Li C."/>
            <person name="Lai Q."/>
            <person name="Li G."/>
            <person name="Dong C."/>
            <person name="Wang J."/>
            <person name="Liao Y."/>
            <person name="Shao Z."/>
        </authorList>
    </citation>
    <scope>NUCLEOTIDE SEQUENCE [LARGE SCALE GENOMIC DNA]</scope>
    <source>
        <strain evidence="4 5">PS728</strain>
    </source>
</reference>
<dbReference type="STRING" id="1280954.HPO_16600"/>
<keyword evidence="5" id="KW-1185">Reference proteome</keyword>
<dbReference type="EMBL" id="ARYM01000025">
    <property type="protein sequence ID" value="KCZ97101.1"/>
    <property type="molecule type" value="Genomic_DNA"/>
</dbReference>
<dbReference type="PANTHER" id="PTHR30273:SF2">
    <property type="entry name" value="PROTEIN FECR"/>
    <property type="match status" value="1"/>
</dbReference>
<evidence type="ECO:0000313" key="4">
    <source>
        <dbReference type="EMBL" id="KCZ97101.1"/>
    </source>
</evidence>
<dbReference type="Pfam" id="PF16344">
    <property type="entry name" value="FecR_C"/>
    <property type="match status" value="1"/>
</dbReference>
<dbReference type="InterPro" id="IPR006860">
    <property type="entry name" value="FecR"/>
</dbReference>
<feature type="domain" description="Protein FecR C-terminal" evidence="3">
    <location>
        <begin position="265"/>
        <end position="324"/>
    </location>
</feature>
<dbReference type="InterPro" id="IPR032508">
    <property type="entry name" value="FecR_C"/>
</dbReference>
<evidence type="ECO:0000259" key="2">
    <source>
        <dbReference type="Pfam" id="PF16220"/>
    </source>
</evidence>
<dbReference type="Gene3D" id="2.60.120.1440">
    <property type="match status" value="1"/>
</dbReference>
<evidence type="ECO:0000313" key="5">
    <source>
        <dbReference type="Proteomes" id="UP000027100"/>
    </source>
</evidence>
<name>A0A062VCI5_9PROT</name>
<dbReference type="PANTHER" id="PTHR30273">
    <property type="entry name" value="PERIPLASMIC SIGNAL SENSOR AND SIGMA FACTOR ACTIVATOR FECR-RELATED"/>
    <property type="match status" value="1"/>
</dbReference>
<dbReference type="GO" id="GO:0016989">
    <property type="term" value="F:sigma factor antagonist activity"/>
    <property type="evidence" value="ECO:0007669"/>
    <property type="project" value="TreeGrafter"/>
</dbReference>
<dbReference type="PIRSF" id="PIRSF018266">
    <property type="entry name" value="FecR"/>
    <property type="match status" value="1"/>
</dbReference>
<sequence length="340" mass="37224">MKMGSPDEKARAEAADWFARMNSDAANAGTAAALRDWLGQNRANAEAYLEQEMLWAEMAQLADDPRLAAHRRAALDEEAPQRPTFWSVGRLAAATTALAACLAISVAVILLQLPEPVAIVDDYILVRHETQTGERLTVALPDRSEITLAPASQVEVLYREQTRDIRLVSGRAFFSVARDLNRPFRVEAEDRVVTALGTRFQVALDEAAPEVLLVDGLVEVSGLSADGTGPVYRLQPGQRLSGAMSSALVEQVDADEETAWRSGQLVFRNQPLRDVAAEFSRYAPVNVRVADTSIGDLRVSGVFHYEQVGAFASALQRTFDIEVERAEDGSYLLHDASETR</sequence>
<accession>A0A062VCI5</accession>
<dbReference type="Pfam" id="PF16220">
    <property type="entry name" value="DUF4880"/>
    <property type="match status" value="1"/>
</dbReference>
<dbReference type="Proteomes" id="UP000027100">
    <property type="component" value="Unassembled WGS sequence"/>
</dbReference>
<dbReference type="AlphaFoldDB" id="A0A062VCI5"/>
<dbReference type="InterPro" id="IPR012373">
    <property type="entry name" value="Ferrdict_sens_TM"/>
</dbReference>
<feature type="domain" description="FecR N-terminal" evidence="2">
    <location>
        <begin position="13"/>
        <end position="52"/>
    </location>
</feature>
<dbReference type="PATRIC" id="fig|1280954.3.peg.3352"/>
<dbReference type="eggNOG" id="COG3712">
    <property type="taxonomic scope" value="Bacteria"/>
</dbReference>
<proteinExistence type="predicted"/>
<dbReference type="Gene3D" id="3.55.50.30">
    <property type="match status" value="1"/>
</dbReference>
<organism evidence="4 5">
    <name type="scientific">Hyphomonas polymorpha PS728</name>
    <dbReference type="NCBI Taxonomy" id="1280954"/>
    <lineage>
        <taxon>Bacteria</taxon>
        <taxon>Pseudomonadati</taxon>
        <taxon>Pseudomonadota</taxon>
        <taxon>Alphaproteobacteria</taxon>
        <taxon>Hyphomonadales</taxon>
        <taxon>Hyphomonadaceae</taxon>
        <taxon>Hyphomonas</taxon>
    </lineage>
</organism>